<evidence type="ECO:0000256" key="3">
    <source>
        <dbReference type="ARBA" id="ARBA00022692"/>
    </source>
</evidence>
<dbReference type="AlphaFoldDB" id="A0A7E6E274"/>
<dbReference type="PANTHER" id="PTHR23320">
    <property type="entry name" value="MEMBRANE-SPANNING 4-DOMAINS SUBFAMILY A MS4A -RELATED"/>
    <property type="match status" value="1"/>
</dbReference>
<evidence type="ECO:0000256" key="6">
    <source>
        <dbReference type="SAM" id="Phobius"/>
    </source>
</evidence>
<dbReference type="GeneID" id="114500557"/>
<feature type="transmembrane region" description="Helical" evidence="6">
    <location>
        <begin position="107"/>
        <end position="125"/>
    </location>
</feature>
<dbReference type="PANTHER" id="PTHR23320:SF8">
    <property type="entry name" value="MEMBRANE-SPANNING 4-DOMAINS SUBFAMILY A MEMBER 7"/>
    <property type="match status" value="1"/>
</dbReference>
<evidence type="ECO:0000313" key="8">
    <source>
        <dbReference type="RefSeq" id="XP_035885404.1"/>
    </source>
</evidence>
<comment type="similarity">
    <text evidence="2">Belongs to the MS4A family.</text>
</comment>
<dbReference type="OrthoDB" id="9837183at2759"/>
<dbReference type="InterPro" id="IPR030417">
    <property type="entry name" value="MS4A"/>
</dbReference>
<keyword evidence="7" id="KW-1185">Reference proteome</keyword>
<evidence type="ECO:0000256" key="5">
    <source>
        <dbReference type="ARBA" id="ARBA00023136"/>
    </source>
</evidence>
<feature type="transmembrane region" description="Helical" evidence="6">
    <location>
        <begin position="37"/>
        <end position="62"/>
    </location>
</feature>
<dbReference type="KEGG" id="pdic:114500557"/>
<feature type="transmembrane region" description="Helical" evidence="6">
    <location>
        <begin position="174"/>
        <end position="196"/>
    </location>
</feature>
<protein>
    <submittedName>
        <fullName evidence="8 9">Membrane-spanning 4-domains subfamily A member 7-like</fullName>
    </submittedName>
</protein>
<evidence type="ECO:0000313" key="7">
    <source>
        <dbReference type="Proteomes" id="UP000504628"/>
    </source>
</evidence>
<dbReference type="RefSeq" id="XP_035885404.1">
    <property type="nucleotide sequence ID" value="XM_036029511.1"/>
</dbReference>
<keyword evidence="3 6" id="KW-0812">Transmembrane</keyword>
<comment type="subcellular location">
    <subcellularLocation>
        <location evidence="1">Membrane</location>
        <topology evidence="1">Multi-pass membrane protein</topology>
    </subcellularLocation>
</comment>
<accession>A0A7E6E274</accession>
<feature type="transmembrane region" description="Helical" evidence="6">
    <location>
        <begin position="74"/>
        <end position="95"/>
    </location>
</feature>
<keyword evidence="4 6" id="KW-1133">Transmembrane helix</keyword>
<dbReference type="Pfam" id="PF04103">
    <property type="entry name" value="CD20"/>
    <property type="match status" value="1"/>
</dbReference>
<evidence type="ECO:0000256" key="1">
    <source>
        <dbReference type="ARBA" id="ARBA00004141"/>
    </source>
</evidence>
<reference evidence="8 9" key="1">
    <citation type="submission" date="2025-04" db="UniProtKB">
        <authorList>
            <consortium name="RefSeq"/>
        </authorList>
    </citation>
    <scope>IDENTIFICATION</scope>
    <source>
        <tissue evidence="8 9">Muscle</tissue>
    </source>
</reference>
<proteinExistence type="inferred from homology"/>
<evidence type="ECO:0000313" key="9">
    <source>
        <dbReference type="RefSeq" id="XP_035885405.1"/>
    </source>
</evidence>
<evidence type="ECO:0000256" key="4">
    <source>
        <dbReference type="ARBA" id="ARBA00022989"/>
    </source>
</evidence>
<dbReference type="Proteomes" id="UP000504628">
    <property type="component" value="Chromosome 6"/>
</dbReference>
<sequence length="248" mass="27270">MLSQPKAKEAFDSFTPKHTIIPPKEDKQDNDLQKETTVLGSIQILCCLLILSLGAILVSSPYSSHLKPAVSTMLMYPFLGALCFAIAGFLSIISGKKSTKPFAMSSLTSNAVSSVVAVIGLILLADSLVALGSAPQLCGSQREHLTSLPDLEYDYPTYDVEDCVLDGVSLTGVLVVMFFLTVLEFLLAAYASVFWWKEVYYSNPGNSFSLPQSQDYIKYVKDFFKVMDVRTLSLREKKEEKHSAQGKV</sequence>
<dbReference type="GO" id="GO:0005886">
    <property type="term" value="C:plasma membrane"/>
    <property type="evidence" value="ECO:0007669"/>
    <property type="project" value="TreeGrafter"/>
</dbReference>
<gene>
    <name evidence="8 9" type="primary">LOC114500557</name>
</gene>
<dbReference type="InterPro" id="IPR007237">
    <property type="entry name" value="CD20-like"/>
</dbReference>
<dbReference type="RefSeq" id="XP_035885405.1">
    <property type="nucleotide sequence ID" value="XM_036029512.1"/>
</dbReference>
<evidence type="ECO:0000256" key="2">
    <source>
        <dbReference type="ARBA" id="ARBA00009565"/>
    </source>
</evidence>
<keyword evidence="5 6" id="KW-0472">Membrane</keyword>
<name>A0A7E6E274_9CHIR</name>
<dbReference type="GO" id="GO:0005802">
    <property type="term" value="C:trans-Golgi network"/>
    <property type="evidence" value="ECO:0007669"/>
    <property type="project" value="TreeGrafter"/>
</dbReference>
<organism evidence="7 8">
    <name type="scientific">Phyllostomus discolor</name>
    <name type="common">pale spear-nosed bat</name>
    <dbReference type="NCBI Taxonomy" id="89673"/>
    <lineage>
        <taxon>Eukaryota</taxon>
        <taxon>Metazoa</taxon>
        <taxon>Chordata</taxon>
        <taxon>Craniata</taxon>
        <taxon>Vertebrata</taxon>
        <taxon>Euteleostomi</taxon>
        <taxon>Mammalia</taxon>
        <taxon>Eutheria</taxon>
        <taxon>Laurasiatheria</taxon>
        <taxon>Chiroptera</taxon>
        <taxon>Yangochiroptera</taxon>
        <taxon>Phyllostomidae</taxon>
        <taxon>Phyllostominae</taxon>
        <taxon>Phyllostomus</taxon>
    </lineage>
</organism>
<dbReference type="GO" id="GO:0007166">
    <property type="term" value="P:cell surface receptor signaling pathway"/>
    <property type="evidence" value="ECO:0007669"/>
    <property type="project" value="TreeGrafter"/>
</dbReference>